<dbReference type="RefSeq" id="WP_252796818.1">
    <property type="nucleotide sequence ID" value="NZ_CP097118.1"/>
</dbReference>
<keyword evidence="1" id="KW-0472">Membrane</keyword>
<gene>
    <name evidence="4" type="ORF">M3M39_05200</name>
</gene>
<organism evidence="4 5">
    <name type="scientific">Fructilactobacillus hinvesii</name>
    <dbReference type="NCBI Taxonomy" id="2940300"/>
    <lineage>
        <taxon>Bacteria</taxon>
        <taxon>Bacillati</taxon>
        <taxon>Bacillota</taxon>
        <taxon>Bacilli</taxon>
        <taxon>Lactobacillales</taxon>
        <taxon>Lactobacillaceae</taxon>
        <taxon>Fructilactobacillus</taxon>
    </lineage>
</organism>
<dbReference type="InterPro" id="IPR046350">
    <property type="entry name" value="Cystatin_sf"/>
</dbReference>
<dbReference type="InterPro" id="IPR041401">
    <property type="entry name" value="TseB-like_dom"/>
</dbReference>
<proteinExistence type="predicted"/>
<dbReference type="Pfam" id="PF17881">
    <property type="entry name" value="TseB"/>
    <property type="match status" value="1"/>
</dbReference>
<evidence type="ECO:0000313" key="4">
    <source>
        <dbReference type="EMBL" id="USS87520.1"/>
    </source>
</evidence>
<dbReference type="SUPFAM" id="SSF54403">
    <property type="entry name" value="Cystatin/monellin"/>
    <property type="match status" value="2"/>
</dbReference>
<evidence type="ECO:0000259" key="3">
    <source>
        <dbReference type="Pfam" id="PF17881"/>
    </source>
</evidence>
<feature type="domain" description="PepSY" evidence="2">
    <location>
        <begin position="105"/>
        <end position="161"/>
    </location>
</feature>
<evidence type="ECO:0000256" key="1">
    <source>
        <dbReference type="SAM" id="Phobius"/>
    </source>
</evidence>
<feature type="domain" description="Cell wall elongation regulator TseB-like" evidence="3">
    <location>
        <begin position="47"/>
        <end position="89"/>
    </location>
</feature>
<dbReference type="Gene3D" id="3.10.450.40">
    <property type="match status" value="2"/>
</dbReference>
<keyword evidence="1" id="KW-1133">Transmembrane helix</keyword>
<sequence>MREERKRRMQVRRLVSWIVGVLIAAVIILFLIVFVAKLPQKHTLKTANQLAEQHARFHNVQRTYKANIGKPYYTVMGQNSANQPAYAIVSGDWKRIQVMKQKDGLTAENASAIAKRQVKGQVTNAGMIPYQQKPTWVVTVQNGKQLHYVLVNFKNGKVVKKINL</sequence>
<dbReference type="Proteomes" id="UP001057025">
    <property type="component" value="Chromosome"/>
</dbReference>
<evidence type="ECO:0000259" key="2">
    <source>
        <dbReference type="Pfam" id="PF03413"/>
    </source>
</evidence>
<keyword evidence="5" id="KW-1185">Reference proteome</keyword>
<accession>A0ABY5BQY6</accession>
<evidence type="ECO:0000313" key="5">
    <source>
        <dbReference type="Proteomes" id="UP001057025"/>
    </source>
</evidence>
<dbReference type="Pfam" id="PF03413">
    <property type="entry name" value="PepSY"/>
    <property type="match status" value="1"/>
</dbReference>
<dbReference type="InterPro" id="IPR025711">
    <property type="entry name" value="PepSY"/>
</dbReference>
<dbReference type="EMBL" id="CP097118">
    <property type="protein sequence ID" value="USS87520.1"/>
    <property type="molecule type" value="Genomic_DNA"/>
</dbReference>
<feature type="transmembrane region" description="Helical" evidence="1">
    <location>
        <begin position="14"/>
        <end position="36"/>
    </location>
</feature>
<reference evidence="4" key="1">
    <citation type="submission" date="2022-05" db="EMBL/GenBank/DDBJ databases">
        <authorList>
            <person name="Oliphant S.A."/>
            <person name="Watson-Haigh N.S."/>
            <person name="Sumby K.M."/>
            <person name="Gardner J.M."/>
            <person name="Jiranek V."/>
        </authorList>
    </citation>
    <scope>NUCLEOTIDE SEQUENCE</scope>
    <source>
        <strain evidence="4">KI11_C11</strain>
    </source>
</reference>
<name>A0ABY5BQY6_9LACO</name>
<protein>
    <submittedName>
        <fullName evidence="4">DUF5590 domain-containing protein</fullName>
    </submittedName>
</protein>
<keyword evidence="1" id="KW-0812">Transmembrane</keyword>